<dbReference type="Pfam" id="PF20556">
    <property type="entry name" value="DUF6768"/>
    <property type="match status" value="1"/>
</dbReference>
<sequence>MDNLDNKIKQALQVEEKEILTLFDQQQSLSQMVMDTFRGKNRWLSILVYVYIFVFFALSVYCAVKFFHVETTRELIGWGLGFVFGQFVVMMLKVWYWMEMQKNSITREVKRLELKIVHLADLLQKHLEEK</sequence>
<evidence type="ECO:0000313" key="2">
    <source>
        <dbReference type="EMBL" id="BBM85883.1"/>
    </source>
</evidence>
<feature type="transmembrane region" description="Helical" evidence="1">
    <location>
        <begin position="46"/>
        <end position="69"/>
    </location>
</feature>
<evidence type="ECO:0000256" key="1">
    <source>
        <dbReference type="SAM" id="Phobius"/>
    </source>
</evidence>
<feature type="transmembrane region" description="Helical" evidence="1">
    <location>
        <begin position="75"/>
        <end position="97"/>
    </location>
</feature>
<keyword evidence="1" id="KW-0472">Membrane</keyword>
<gene>
    <name evidence="2" type="ORF">UABAM_04265</name>
</gene>
<keyword evidence="3" id="KW-1185">Reference proteome</keyword>
<reference evidence="2 3" key="1">
    <citation type="submission" date="2019-08" db="EMBL/GenBank/DDBJ databases">
        <title>Complete genome sequence of Candidatus Uab amorphum.</title>
        <authorList>
            <person name="Shiratori T."/>
            <person name="Suzuki S."/>
            <person name="Kakizawa Y."/>
            <person name="Ishida K."/>
        </authorList>
    </citation>
    <scope>NUCLEOTIDE SEQUENCE [LARGE SCALE GENOMIC DNA]</scope>
    <source>
        <strain evidence="2 3">SRT547</strain>
    </source>
</reference>
<protein>
    <submittedName>
        <fullName evidence="2">Uncharacterized protein</fullName>
    </submittedName>
</protein>
<dbReference type="EMBL" id="AP019860">
    <property type="protein sequence ID" value="BBM85883.1"/>
    <property type="molecule type" value="Genomic_DNA"/>
</dbReference>
<dbReference type="OrthoDB" id="7629933at2"/>
<evidence type="ECO:0000313" key="3">
    <source>
        <dbReference type="Proteomes" id="UP000326354"/>
    </source>
</evidence>
<dbReference type="Proteomes" id="UP000326354">
    <property type="component" value="Chromosome"/>
</dbReference>
<keyword evidence="1" id="KW-1133">Transmembrane helix</keyword>
<keyword evidence="1" id="KW-0812">Transmembrane</keyword>
<accession>A0A5S9IPU6</accession>
<dbReference type="AlphaFoldDB" id="A0A5S9IPU6"/>
<dbReference type="RefSeq" id="WP_151969971.1">
    <property type="nucleotide sequence ID" value="NZ_AP019860.1"/>
</dbReference>
<dbReference type="InterPro" id="IPR046659">
    <property type="entry name" value="DUF6768"/>
</dbReference>
<name>A0A5S9IPU6_UABAM</name>
<dbReference type="KEGG" id="uam:UABAM_04265"/>
<organism evidence="2 3">
    <name type="scientific">Uabimicrobium amorphum</name>
    <dbReference type="NCBI Taxonomy" id="2596890"/>
    <lineage>
        <taxon>Bacteria</taxon>
        <taxon>Pseudomonadati</taxon>
        <taxon>Planctomycetota</taxon>
        <taxon>Candidatus Uabimicrobiia</taxon>
        <taxon>Candidatus Uabimicrobiales</taxon>
        <taxon>Candidatus Uabimicrobiaceae</taxon>
        <taxon>Candidatus Uabimicrobium</taxon>
    </lineage>
</organism>
<proteinExistence type="predicted"/>